<organism evidence="2 3">
    <name type="scientific">Aspergillus pseudoviridinutans</name>
    <dbReference type="NCBI Taxonomy" id="1517512"/>
    <lineage>
        <taxon>Eukaryota</taxon>
        <taxon>Fungi</taxon>
        <taxon>Dikarya</taxon>
        <taxon>Ascomycota</taxon>
        <taxon>Pezizomycotina</taxon>
        <taxon>Eurotiomycetes</taxon>
        <taxon>Eurotiomycetidae</taxon>
        <taxon>Eurotiales</taxon>
        <taxon>Aspergillaceae</taxon>
        <taxon>Aspergillus</taxon>
        <taxon>Aspergillus subgen. Fumigati</taxon>
    </lineage>
</organism>
<feature type="compositionally biased region" description="Polar residues" evidence="1">
    <location>
        <begin position="10"/>
        <end position="23"/>
    </location>
</feature>
<feature type="region of interest" description="Disordered" evidence="1">
    <location>
        <begin position="1"/>
        <end position="49"/>
    </location>
</feature>
<name>A0A9P3F087_9EURO</name>
<dbReference type="AlphaFoldDB" id="A0A9P3F087"/>
<sequence>MGKRERAQLATGSDHSSPKSPTLATEFETSRSDQARPPDSIPCQTSVAPAGQLRFEPVLPASTPTRAAAPVVVVPEHDQTAAPATQLEQPQSTGDHGHTSWTINSAEQVSQPLDQIARQALAILDQ</sequence>
<evidence type="ECO:0000313" key="3">
    <source>
        <dbReference type="Proteomes" id="UP001043456"/>
    </source>
</evidence>
<feature type="compositionally biased region" description="Polar residues" evidence="1">
    <location>
        <begin position="82"/>
        <end position="110"/>
    </location>
</feature>
<dbReference type="GeneID" id="67009361"/>
<comment type="caution">
    <text evidence="2">The sequence shown here is derived from an EMBL/GenBank/DDBJ whole genome shotgun (WGS) entry which is preliminary data.</text>
</comment>
<keyword evidence="3" id="KW-1185">Reference proteome</keyword>
<evidence type="ECO:0000313" key="2">
    <source>
        <dbReference type="EMBL" id="GIJ91778.1"/>
    </source>
</evidence>
<reference evidence="2 3" key="1">
    <citation type="submission" date="2018-10" db="EMBL/GenBank/DDBJ databases">
        <title>Pan-genome distribution and transcriptional activeness of fungal secondary metabolism genes in Aspergillus section Fumigati.</title>
        <authorList>
            <person name="Takahashi H."/>
            <person name="Umemura M."/>
            <person name="Ninomiya A."/>
            <person name="Kusuya Y."/>
            <person name="Urayama S."/>
            <person name="Shimizu M."/>
            <person name="Watanabe A."/>
            <person name="Kamei K."/>
            <person name="Yaguchi T."/>
            <person name="Hagiwara D."/>
        </authorList>
    </citation>
    <scope>NUCLEOTIDE SEQUENCE [LARGE SCALE GENOMIC DNA]</scope>
    <source>
        <strain evidence="2 3">IFM 55266</strain>
    </source>
</reference>
<accession>A0A9P3F087</accession>
<feature type="region of interest" description="Disordered" evidence="1">
    <location>
        <begin position="77"/>
        <end position="110"/>
    </location>
</feature>
<dbReference type="RefSeq" id="XP_043162524.1">
    <property type="nucleotide sequence ID" value="XM_043306589.1"/>
</dbReference>
<proteinExistence type="predicted"/>
<dbReference type="EMBL" id="BHVY01000008">
    <property type="protein sequence ID" value="GIJ91778.1"/>
    <property type="molecule type" value="Genomic_DNA"/>
</dbReference>
<gene>
    <name evidence="2" type="ORF">Asppvi_010751</name>
</gene>
<evidence type="ECO:0000256" key="1">
    <source>
        <dbReference type="SAM" id="MobiDB-lite"/>
    </source>
</evidence>
<dbReference type="Proteomes" id="UP001043456">
    <property type="component" value="Unassembled WGS sequence"/>
</dbReference>
<protein>
    <submittedName>
        <fullName evidence="2">Uncharacterized protein</fullName>
    </submittedName>
</protein>